<proteinExistence type="predicted"/>
<accession>A0A1J9QYM4</accession>
<protein>
    <submittedName>
        <fullName evidence="1">Uncharacterized protein</fullName>
    </submittedName>
</protein>
<feature type="non-terminal residue" evidence="1">
    <location>
        <position position="1"/>
    </location>
</feature>
<dbReference type="OrthoDB" id="5422293at2759"/>
<gene>
    <name evidence="1" type="ORF">ACJ73_07716</name>
</gene>
<evidence type="ECO:0000313" key="2">
    <source>
        <dbReference type="Proteomes" id="UP000242791"/>
    </source>
</evidence>
<name>A0A1J9QYM4_9EURO</name>
<reference evidence="1 2" key="1">
    <citation type="submission" date="2015-08" db="EMBL/GenBank/DDBJ databases">
        <title>Emmonsia species relationships and genome sequence.</title>
        <authorList>
            <person name="Cuomo C.A."/>
            <person name="Schwartz I.S."/>
            <person name="Kenyon C."/>
            <person name="De Hoog G.S."/>
            <person name="Govender N.P."/>
            <person name="Botha A."/>
            <person name="Moreno L."/>
            <person name="De Vries M."/>
            <person name="Munoz J.F."/>
            <person name="Stielow J.B."/>
        </authorList>
    </citation>
    <scope>NUCLEOTIDE SEQUENCE [LARGE SCALE GENOMIC DNA]</scope>
    <source>
        <strain evidence="1 2">EI222</strain>
    </source>
</reference>
<organism evidence="1 2">
    <name type="scientific">Blastomyces percursus</name>
    <dbReference type="NCBI Taxonomy" id="1658174"/>
    <lineage>
        <taxon>Eukaryota</taxon>
        <taxon>Fungi</taxon>
        <taxon>Dikarya</taxon>
        <taxon>Ascomycota</taxon>
        <taxon>Pezizomycotina</taxon>
        <taxon>Eurotiomycetes</taxon>
        <taxon>Eurotiomycetidae</taxon>
        <taxon>Onygenales</taxon>
        <taxon>Ajellomycetaceae</taxon>
        <taxon>Blastomyces</taxon>
    </lineage>
</organism>
<dbReference type="AlphaFoldDB" id="A0A1J9QYM4"/>
<dbReference type="Proteomes" id="UP000242791">
    <property type="component" value="Unassembled WGS sequence"/>
</dbReference>
<keyword evidence="2" id="KW-1185">Reference proteome</keyword>
<comment type="caution">
    <text evidence="1">The sequence shown here is derived from an EMBL/GenBank/DDBJ whole genome shotgun (WGS) entry which is preliminary data.</text>
</comment>
<sequence length="202" mass="23308">IFDSLFRVLSAWKARAWGKKTSASPAPTQEYEPIPEDYPIFPHQQKLPEDNSLYALYRLYEYFVLDEVFACRNVLEWLWRQSRWRISDIADHKDDDPSRYAFLAGTTYLIVRAFNARVKLGLSRNGRALMSVEEAEEARNKPESERQYKKAPLLAENVPALKEILVIPPLDGTILSGATDEQADPDFLAKNIVLWTPHIHFT</sequence>
<dbReference type="VEuPathDB" id="FungiDB:ACJ73_07716"/>
<dbReference type="EMBL" id="LGTZ01001627">
    <property type="protein sequence ID" value="OJD20948.1"/>
    <property type="molecule type" value="Genomic_DNA"/>
</dbReference>
<evidence type="ECO:0000313" key="1">
    <source>
        <dbReference type="EMBL" id="OJD20948.1"/>
    </source>
</evidence>